<evidence type="ECO:0000313" key="2">
    <source>
        <dbReference type="EMBL" id="MBL0391996.1"/>
    </source>
</evidence>
<feature type="transmembrane region" description="Helical" evidence="1">
    <location>
        <begin position="17"/>
        <end position="41"/>
    </location>
</feature>
<organism evidence="2 3">
    <name type="scientific">Ramlibacter monticola</name>
    <dbReference type="NCBI Taxonomy" id="1926872"/>
    <lineage>
        <taxon>Bacteria</taxon>
        <taxon>Pseudomonadati</taxon>
        <taxon>Pseudomonadota</taxon>
        <taxon>Betaproteobacteria</taxon>
        <taxon>Burkholderiales</taxon>
        <taxon>Comamonadaceae</taxon>
        <taxon>Ramlibacter</taxon>
    </lineage>
</organism>
<feature type="transmembrane region" description="Helical" evidence="1">
    <location>
        <begin position="146"/>
        <end position="163"/>
    </location>
</feature>
<proteinExistence type="predicted"/>
<protein>
    <recommendedName>
        <fullName evidence="4">Sodium:proline symporter</fullName>
    </recommendedName>
</protein>
<comment type="caution">
    <text evidence="2">The sequence shown here is derived from an EMBL/GenBank/DDBJ whole genome shotgun (WGS) entry which is preliminary data.</text>
</comment>
<gene>
    <name evidence="2" type="ORF">JJ685_12720</name>
</gene>
<sequence length="170" mass="17826">MDALMGLRSSQRHATDWIAAAVAGFAAGAVLMVLDLVWSALFNPGGPWRTSHMIAPIFLGDSALRSTGFGFNAGVVAVALAIHYGVGVVFGLATGWVLARLDLDTTPAHAIAAGAVMGVLLYLVNFHFVVVNFLPWLADLVGGPTLAAHVVFGSVAGLLYWRLNRTATEP</sequence>
<dbReference type="RefSeq" id="WP_201674585.1">
    <property type="nucleotide sequence ID" value="NZ_JAEQNE010000002.1"/>
</dbReference>
<evidence type="ECO:0000313" key="3">
    <source>
        <dbReference type="Proteomes" id="UP000599109"/>
    </source>
</evidence>
<evidence type="ECO:0000256" key="1">
    <source>
        <dbReference type="SAM" id="Phobius"/>
    </source>
</evidence>
<dbReference type="Proteomes" id="UP000599109">
    <property type="component" value="Unassembled WGS sequence"/>
</dbReference>
<accession>A0A937CT82</accession>
<reference evidence="2 3" key="1">
    <citation type="journal article" date="2017" name="Int. J. Syst. Evol. Microbiol.">
        <title>Ramlibacter monticola sp. nov., isolated from forest soil.</title>
        <authorList>
            <person name="Chaudhary D.K."/>
            <person name="Kim J."/>
        </authorList>
    </citation>
    <scope>NUCLEOTIDE SEQUENCE [LARGE SCALE GENOMIC DNA]</scope>
    <source>
        <strain evidence="2 3">KACC 19175</strain>
    </source>
</reference>
<keyword evidence="1" id="KW-0472">Membrane</keyword>
<dbReference type="AlphaFoldDB" id="A0A937CT82"/>
<evidence type="ECO:0008006" key="4">
    <source>
        <dbReference type="Google" id="ProtNLM"/>
    </source>
</evidence>
<keyword evidence="1" id="KW-1133">Transmembrane helix</keyword>
<dbReference type="EMBL" id="JAEQNE010000002">
    <property type="protein sequence ID" value="MBL0391996.1"/>
    <property type="molecule type" value="Genomic_DNA"/>
</dbReference>
<keyword evidence="1" id="KW-0812">Transmembrane</keyword>
<name>A0A937CT82_9BURK</name>
<keyword evidence="3" id="KW-1185">Reference proteome</keyword>
<feature type="transmembrane region" description="Helical" evidence="1">
    <location>
        <begin position="69"/>
        <end position="98"/>
    </location>
</feature>
<feature type="transmembrane region" description="Helical" evidence="1">
    <location>
        <begin position="110"/>
        <end position="134"/>
    </location>
</feature>